<name>A0A3P7IBZ1_STRVU</name>
<gene>
    <name evidence="2" type="ORF">SVUK_LOCUS5388</name>
</gene>
<dbReference type="OrthoDB" id="5876530at2759"/>
<reference evidence="2 3" key="1">
    <citation type="submission" date="2018-11" db="EMBL/GenBank/DDBJ databases">
        <authorList>
            <consortium name="Pathogen Informatics"/>
        </authorList>
    </citation>
    <scope>NUCLEOTIDE SEQUENCE [LARGE SCALE GENOMIC DNA]</scope>
</reference>
<evidence type="ECO:0000256" key="1">
    <source>
        <dbReference type="SAM" id="MobiDB-lite"/>
    </source>
</evidence>
<organism evidence="2 3">
    <name type="scientific">Strongylus vulgaris</name>
    <name type="common">Blood worm</name>
    <dbReference type="NCBI Taxonomy" id="40348"/>
    <lineage>
        <taxon>Eukaryota</taxon>
        <taxon>Metazoa</taxon>
        <taxon>Ecdysozoa</taxon>
        <taxon>Nematoda</taxon>
        <taxon>Chromadorea</taxon>
        <taxon>Rhabditida</taxon>
        <taxon>Rhabditina</taxon>
        <taxon>Rhabditomorpha</taxon>
        <taxon>Strongyloidea</taxon>
        <taxon>Strongylidae</taxon>
        <taxon>Strongylus</taxon>
    </lineage>
</organism>
<evidence type="ECO:0000313" key="3">
    <source>
        <dbReference type="Proteomes" id="UP000270094"/>
    </source>
</evidence>
<dbReference type="AlphaFoldDB" id="A0A3P7IBZ1"/>
<sequence length="146" mass="17186">MSSGPTPPQLSQSPFGHFSYLFQQQHHPHSHHPHQTPFTVQRQGFKLKRQRQRVDAGEPRNSYQQQGKGFRDDMASDAMSALFPWMNQTTDLDFVKEDQPTDLSCKDNEVRITSTFQIFVLVLWRVEKFSRKRSSKKFFSYHVIEK</sequence>
<dbReference type="EMBL" id="UYYB01015875">
    <property type="protein sequence ID" value="VDM70390.1"/>
    <property type="molecule type" value="Genomic_DNA"/>
</dbReference>
<feature type="region of interest" description="Disordered" evidence="1">
    <location>
        <begin position="25"/>
        <end position="71"/>
    </location>
</feature>
<dbReference type="Proteomes" id="UP000270094">
    <property type="component" value="Unassembled WGS sequence"/>
</dbReference>
<protein>
    <submittedName>
        <fullName evidence="2">Uncharacterized protein</fullName>
    </submittedName>
</protein>
<keyword evidence="3" id="KW-1185">Reference proteome</keyword>
<proteinExistence type="predicted"/>
<evidence type="ECO:0000313" key="2">
    <source>
        <dbReference type="EMBL" id="VDM70390.1"/>
    </source>
</evidence>
<accession>A0A3P7IBZ1</accession>